<comment type="caution">
    <text evidence="1">The sequence shown here is derived from an EMBL/GenBank/DDBJ whole genome shotgun (WGS) entry which is preliminary data.</text>
</comment>
<proteinExistence type="predicted"/>
<dbReference type="EMBL" id="QTSX02000183">
    <property type="protein sequence ID" value="KAJ9087893.1"/>
    <property type="molecule type" value="Genomic_DNA"/>
</dbReference>
<sequence length="149" mass="16429">MPDLEVTKRSHLICAESSKNRVGQKKRQASGALSKTVGEWLEWKNSTSLIDSEIWIAHGFTSTTAAPWIEHNVPPSAAKVIQKEITPSEASEWIKAVVHYSVLFEWRKLVPCASEAAVFLAEGFTLTEASGWFDLKILASEAPSFQSIG</sequence>
<keyword evidence="2" id="KW-1185">Reference proteome</keyword>
<name>A0ACC2ULJ1_9FUNG</name>
<evidence type="ECO:0000313" key="1">
    <source>
        <dbReference type="EMBL" id="KAJ9087893.1"/>
    </source>
</evidence>
<gene>
    <name evidence="1" type="ORF">DSO57_1028645</name>
</gene>
<dbReference type="Proteomes" id="UP001165960">
    <property type="component" value="Unassembled WGS sequence"/>
</dbReference>
<accession>A0ACC2ULJ1</accession>
<reference evidence="1" key="1">
    <citation type="submission" date="2022-04" db="EMBL/GenBank/DDBJ databases">
        <title>Genome of the entomopathogenic fungus Entomophthora muscae.</title>
        <authorList>
            <person name="Elya C."/>
            <person name="Lovett B.R."/>
            <person name="Lee E."/>
            <person name="Macias A.M."/>
            <person name="Hajek A.E."/>
            <person name="De Bivort B.L."/>
            <person name="Kasson M.T."/>
            <person name="De Fine Licht H.H."/>
            <person name="Stajich J.E."/>
        </authorList>
    </citation>
    <scope>NUCLEOTIDE SEQUENCE</scope>
    <source>
        <strain evidence="1">Berkeley</strain>
    </source>
</reference>
<protein>
    <submittedName>
        <fullName evidence="1">Uncharacterized protein</fullName>
    </submittedName>
</protein>
<organism evidence="1 2">
    <name type="scientific">Entomophthora muscae</name>
    <dbReference type="NCBI Taxonomy" id="34485"/>
    <lineage>
        <taxon>Eukaryota</taxon>
        <taxon>Fungi</taxon>
        <taxon>Fungi incertae sedis</taxon>
        <taxon>Zoopagomycota</taxon>
        <taxon>Entomophthoromycotina</taxon>
        <taxon>Entomophthoromycetes</taxon>
        <taxon>Entomophthorales</taxon>
        <taxon>Entomophthoraceae</taxon>
        <taxon>Entomophthora</taxon>
    </lineage>
</organism>
<evidence type="ECO:0000313" key="2">
    <source>
        <dbReference type="Proteomes" id="UP001165960"/>
    </source>
</evidence>